<evidence type="ECO:0000313" key="2">
    <source>
        <dbReference type="EMBL" id="CAB5045677.1"/>
    </source>
</evidence>
<organism evidence="2">
    <name type="scientific">freshwater metagenome</name>
    <dbReference type="NCBI Taxonomy" id="449393"/>
    <lineage>
        <taxon>unclassified sequences</taxon>
        <taxon>metagenomes</taxon>
        <taxon>ecological metagenomes</taxon>
    </lineage>
</organism>
<feature type="compositionally biased region" description="Basic residues" evidence="1">
    <location>
        <begin position="1"/>
        <end position="10"/>
    </location>
</feature>
<feature type="region of interest" description="Disordered" evidence="1">
    <location>
        <begin position="178"/>
        <end position="198"/>
    </location>
</feature>
<dbReference type="AlphaFoldDB" id="A0A6J7SX38"/>
<protein>
    <submittedName>
        <fullName evidence="2">Unannotated protein</fullName>
    </submittedName>
</protein>
<sequence length="198" mass="21463">MPGKKPAKSRPNRESCCRSANKAPAAPGYCTFTATSRPSCQTARCTWPIEAAAAGSSSKDVKRSRQFSPNDSRSTWYTDSIAIGGAESWSFVSDSRYGPATSSGRTDSKTLSACPNFMAPPLSSPRTLKICSAVFAWACAVASCADMPPKRLPNPIARRPTWRIGRAAIRALRPRPFWDKSVTPNCQSVKSHRHPQEG</sequence>
<gene>
    <name evidence="2" type="ORF">UFOPK4301_00306</name>
</gene>
<proteinExistence type="predicted"/>
<name>A0A6J7SX38_9ZZZZ</name>
<evidence type="ECO:0000256" key="1">
    <source>
        <dbReference type="SAM" id="MobiDB-lite"/>
    </source>
</evidence>
<feature type="region of interest" description="Disordered" evidence="1">
    <location>
        <begin position="52"/>
        <end position="72"/>
    </location>
</feature>
<dbReference type="EMBL" id="CAFBQG010000023">
    <property type="protein sequence ID" value="CAB5045677.1"/>
    <property type="molecule type" value="Genomic_DNA"/>
</dbReference>
<reference evidence="2" key="1">
    <citation type="submission" date="2020-05" db="EMBL/GenBank/DDBJ databases">
        <authorList>
            <person name="Chiriac C."/>
            <person name="Salcher M."/>
            <person name="Ghai R."/>
            <person name="Kavagutti S V."/>
        </authorList>
    </citation>
    <scope>NUCLEOTIDE SEQUENCE</scope>
</reference>
<accession>A0A6J7SX38</accession>
<feature type="region of interest" description="Disordered" evidence="1">
    <location>
        <begin position="1"/>
        <end position="38"/>
    </location>
</feature>